<evidence type="ECO:0000313" key="4">
    <source>
        <dbReference type="Proteomes" id="UP001596087"/>
    </source>
</evidence>
<feature type="compositionally biased region" description="Low complexity" evidence="1">
    <location>
        <begin position="109"/>
        <end position="121"/>
    </location>
</feature>
<feature type="region of interest" description="Disordered" evidence="1">
    <location>
        <begin position="88"/>
        <end position="127"/>
    </location>
</feature>
<evidence type="ECO:0000313" key="3">
    <source>
        <dbReference type="EMBL" id="MFC5176004.1"/>
    </source>
</evidence>
<reference evidence="4" key="1">
    <citation type="journal article" date="2019" name="Int. J. Syst. Evol. Microbiol.">
        <title>The Global Catalogue of Microorganisms (GCM) 10K type strain sequencing project: providing services to taxonomists for standard genome sequencing and annotation.</title>
        <authorList>
            <consortium name="The Broad Institute Genomics Platform"/>
            <consortium name="The Broad Institute Genome Sequencing Center for Infectious Disease"/>
            <person name="Wu L."/>
            <person name="Ma J."/>
        </authorList>
    </citation>
    <scope>NUCLEOTIDE SEQUENCE [LARGE SCALE GENOMIC DNA]</scope>
    <source>
        <strain evidence="4">DFY41</strain>
    </source>
</reference>
<sequence length="127" mass="13143">MSTTTTTTTDTSATGGRHPVNVGHLVMGIAFLGLVGIWALVQSDVVGSDDLRWLLPVPWVLAGLAGLLATTLSSRSKYETRVTGWVPAAGSDEETAVTDDTEVTDQTDDTGAAAAPVVTTTDPDDRG</sequence>
<feature type="transmembrane region" description="Helical" evidence="2">
    <location>
        <begin position="22"/>
        <end position="41"/>
    </location>
</feature>
<dbReference type="Proteomes" id="UP001596087">
    <property type="component" value="Unassembled WGS sequence"/>
</dbReference>
<evidence type="ECO:0000256" key="2">
    <source>
        <dbReference type="SAM" id="Phobius"/>
    </source>
</evidence>
<dbReference type="RefSeq" id="WP_378587645.1">
    <property type="nucleotide sequence ID" value="NZ_JBHSKD010000004.1"/>
</dbReference>
<keyword evidence="2" id="KW-0812">Transmembrane</keyword>
<organism evidence="3 4">
    <name type="scientific">Nocardioides taihuensis</name>
    <dbReference type="NCBI Taxonomy" id="1835606"/>
    <lineage>
        <taxon>Bacteria</taxon>
        <taxon>Bacillati</taxon>
        <taxon>Actinomycetota</taxon>
        <taxon>Actinomycetes</taxon>
        <taxon>Propionibacteriales</taxon>
        <taxon>Nocardioidaceae</taxon>
        <taxon>Nocardioides</taxon>
    </lineage>
</organism>
<comment type="caution">
    <text evidence="3">The sequence shown here is derived from an EMBL/GenBank/DDBJ whole genome shotgun (WGS) entry which is preliminary data.</text>
</comment>
<evidence type="ECO:0000256" key="1">
    <source>
        <dbReference type="SAM" id="MobiDB-lite"/>
    </source>
</evidence>
<keyword evidence="2" id="KW-0472">Membrane</keyword>
<protein>
    <submittedName>
        <fullName evidence="3">Uncharacterized protein</fullName>
    </submittedName>
</protein>
<feature type="transmembrane region" description="Helical" evidence="2">
    <location>
        <begin position="53"/>
        <end position="72"/>
    </location>
</feature>
<dbReference type="EMBL" id="JBHSKD010000004">
    <property type="protein sequence ID" value="MFC5176004.1"/>
    <property type="molecule type" value="Genomic_DNA"/>
</dbReference>
<accession>A0ABW0BFC1</accession>
<keyword evidence="4" id="KW-1185">Reference proteome</keyword>
<proteinExistence type="predicted"/>
<name>A0ABW0BFC1_9ACTN</name>
<gene>
    <name evidence="3" type="ORF">ACFPGP_04925</name>
</gene>
<keyword evidence="2" id="KW-1133">Transmembrane helix</keyword>
<feature type="compositionally biased region" description="Acidic residues" evidence="1">
    <location>
        <begin position="91"/>
        <end position="108"/>
    </location>
</feature>